<dbReference type="InterPro" id="IPR035396">
    <property type="entry name" value="Bac_rhamnosid6H"/>
</dbReference>
<dbReference type="Gene3D" id="2.60.120.260">
    <property type="entry name" value="Galactose-binding domain-like"/>
    <property type="match status" value="3"/>
</dbReference>
<comment type="catalytic activity">
    <reaction evidence="1">
        <text>Hydrolysis of terminal non-reducing alpha-L-rhamnose residues in alpha-L-rhamnosides.</text>
        <dbReference type="EC" id="3.2.1.40"/>
    </reaction>
</comment>
<dbReference type="OrthoDB" id="9761045at2"/>
<dbReference type="InterPro" id="IPR013737">
    <property type="entry name" value="Bac_rhamnosid_N"/>
</dbReference>
<evidence type="ECO:0000313" key="9">
    <source>
        <dbReference type="EMBL" id="APW58934.1"/>
    </source>
</evidence>
<name>A0A1U7CJ20_9BACT</name>
<feature type="domain" description="Alpha-L-rhamnosidase concanavalin-like" evidence="5">
    <location>
        <begin position="531"/>
        <end position="628"/>
    </location>
</feature>
<evidence type="ECO:0000256" key="3">
    <source>
        <dbReference type="ARBA" id="ARBA00022801"/>
    </source>
</evidence>
<dbReference type="Gene3D" id="2.60.420.10">
    <property type="entry name" value="Maltose phosphorylase, domain 3"/>
    <property type="match status" value="1"/>
</dbReference>
<dbReference type="InterPro" id="IPR013783">
    <property type="entry name" value="Ig-like_fold"/>
</dbReference>
<proteinExistence type="predicted"/>
<dbReference type="Pfam" id="PF25788">
    <property type="entry name" value="Ig_Rha78A_N"/>
    <property type="match status" value="1"/>
</dbReference>
<dbReference type="Gene3D" id="1.50.10.10">
    <property type="match status" value="1"/>
</dbReference>
<sequence>MHRRLALAVGFVLATAAPSLAAPASLRVEDLRCEYLIDPLGIDARAPRLSWRSTAVKDAARGLSQSAYQIRVARSQAALSEGEDTLWDTGKTASDQSLHVSYAGKPLGSHDACWWSVRIWDRDGNASDWSKPGRWTMGLLDPKDWTGKWIGHDGGDTTESPTAMLEGASWIWYPAGNPSIGAPIGGRFFRKKVNLPEGRRIVKATLTMTADDSFGVFVNGKLGGQGASWASVKALDLTPLLRPGANTLAVTAVNAESTTVTPDKNPAGLIGLLKVEFESGEPLLAPTDASWRAGDEHIIGWEREDFDDSKWAAARESGKLGSAPWGMVGGSEHRRLPARMLRREFDASKQVRRATASVCGLGFFDLHVNGRLVSDQLMNPALTGYDRRACYVTFDLSDQVKQGRNALGVVLGNGRYFAPRVNDPVPMHSYGYPKLLLQLRVEYADGSVENVVSDENWKLTTDGPIRSDNEFDGEEYDARREMPGWSSPGFDDSKWRKADLVAAPGGTLEAQMIEPIRITEVLKPVALTNPKPGVFLVDFGQAFYGMVCLKVAGPAGRSVRLHTSFNVTPDGLLNAANDRSAYNTDVYTLKGEGDETWSPRFKGNATRFVQVEGYPGTPDASNFEGLVTHTDMEPTGRFACSNPLINRIYLNARWGTRMQNRSVPMEPDRDERMPWSGHPAKTSESEGYAFNVARFYDHFLHNYRAHQAEDGSLQEILPPYWTFNSKDIVWPSVVTVIPDWHYNFYGDLKILADNYDCIRRWVLFHEKAYQKPDGTIDYCNYGDWVDGSWIKGAVDKRVTSRPLISSAYYYNNCRIVARAARLLGKADDARRFDAMAEKAKAGFNARFFNPKSNKYESETQASYVFPLAFGLVSEANRAAVVANLVDEIMVKNHGHTSVGLVGMQWFMQVLTNAGRADVAYTVATQTTRPSWGYMVSKGATTSWERWDTDTQDGGMNGESQKILSGNLEAWLYQTLGGINYDPERPGFKHIILRPWPVGDLTFVRAEHTSRYGRIDSEWKLADGAFAWTVTVPPNTTATVYVPSTDAAAVTEGGKPAGQAEGVKFERAEPGFAVYSVGSGTYAFRSPAWKPAASR</sequence>
<dbReference type="GO" id="GO:0005975">
    <property type="term" value="P:carbohydrate metabolic process"/>
    <property type="evidence" value="ECO:0007669"/>
    <property type="project" value="InterPro"/>
</dbReference>
<dbReference type="Gene3D" id="2.60.40.10">
    <property type="entry name" value="Immunoglobulins"/>
    <property type="match status" value="1"/>
</dbReference>
<dbReference type="Proteomes" id="UP000186309">
    <property type="component" value="Chromosome"/>
</dbReference>
<accession>A0A1U7CJ20</accession>
<feature type="domain" description="Alpha-L-rhamnosidase six-hairpin glycosidase" evidence="7">
    <location>
        <begin position="635"/>
        <end position="974"/>
    </location>
</feature>
<dbReference type="PANTHER" id="PTHR33307:SF6">
    <property type="entry name" value="ALPHA-RHAMNOSIDASE (EUROFUNG)-RELATED"/>
    <property type="match status" value="1"/>
</dbReference>
<feature type="domain" description="Bacterial alpha-L-rhamnosidase N-terminal" evidence="6">
    <location>
        <begin position="349"/>
        <end position="520"/>
    </location>
</feature>
<dbReference type="KEGG" id="pbor:BSF38_00346"/>
<dbReference type="EMBL" id="CP019082">
    <property type="protein sequence ID" value="APW58934.1"/>
    <property type="molecule type" value="Genomic_DNA"/>
</dbReference>
<evidence type="ECO:0000259" key="8">
    <source>
        <dbReference type="Pfam" id="PF17390"/>
    </source>
</evidence>
<keyword evidence="10" id="KW-1185">Reference proteome</keyword>
<feature type="chain" id="PRO_5012549903" description="alpha-L-rhamnosidase" evidence="4">
    <location>
        <begin position="22"/>
        <end position="1094"/>
    </location>
</feature>
<feature type="domain" description="Alpha-L-rhamnosidase C-terminal" evidence="8">
    <location>
        <begin position="977"/>
        <end position="1052"/>
    </location>
</feature>
<keyword evidence="4" id="KW-0732">Signal</keyword>
<keyword evidence="9" id="KW-0326">Glycosidase</keyword>
<dbReference type="STRING" id="1387353.BSF38_00346"/>
<dbReference type="GO" id="GO:0030596">
    <property type="term" value="F:alpha-L-rhamnosidase activity"/>
    <property type="evidence" value="ECO:0007669"/>
    <property type="project" value="UniProtKB-EC"/>
</dbReference>
<evidence type="ECO:0000259" key="5">
    <source>
        <dbReference type="Pfam" id="PF05592"/>
    </source>
</evidence>
<dbReference type="Pfam" id="PF05592">
    <property type="entry name" value="Bac_rhamnosid"/>
    <property type="match status" value="1"/>
</dbReference>
<dbReference type="RefSeq" id="WP_076343181.1">
    <property type="nucleotide sequence ID" value="NZ_CP019082.1"/>
</dbReference>
<dbReference type="Pfam" id="PF08531">
    <property type="entry name" value="Bac_rhamnosid_N"/>
    <property type="match status" value="1"/>
</dbReference>
<organism evidence="9 10">
    <name type="scientific">Paludisphaera borealis</name>
    <dbReference type="NCBI Taxonomy" id="1387353"/>
    <lineage>
        <taxon>Bacteria</taxon>
        <taxon>Pseudomonadati</taxon>
        <taxon>Planctomycetota</taxon>
        <taxon>Planctomycetia</taxon>
        <taxon>Isosphaerales</taxon>
        <taxon>Isosphaeraceae</taxon>
        <taxon>Paludisphaera</taxon>
    </lineage>
</organism>
<protein>
    <recommendedName>
        <fullName evidence="2">alpha-L-rhamnosidase</fullName>
        <ecNumber evidence="2">3.2.1.40</ecNumber>
    </recommendedName>
</protein>
<dbReference type="EC" id="3.2.1.40" evidence="2"/>
<dbReference type="PANTHER" id="PTHR33307">
    <property type="entry name" value="ALPHA-RHAMNOSIDASE (EUROFUNG)"/>
    <property type="match status" value="1"/>
</dbReference>
<dbReference type="InterPro" id="IPR008979">
    <property type="entry name" value="Galactose-bd-like_sf"/>
</dbReference>
<dbReference type="InterPro" id="IPR008928">
    <property type="entry name" value="6-hairpin_glycosidase_sf"/>
</dbReference>
<feature type="signal peptide" evidence="4">
    <location>
        <begin position="1"/>
        <end position="21"/>
    </location>
</feature>
<evidence type="ECO:0000259" key="7">
    <source>
        <dbReference type="Pfam" id="PF17389"/>
    </source>
</evidence>
<evidence type="ECO:0000256" key="1">
    <source>
        <dbReference type="ARBA" id="ARBA00001445"/>
    </source>
</evidence>
<evidence type="ECO:0000313" key="10">
    <source>
        <dbReference type="Proteomes" id="UP000186309"/>
    </source>
</evidence>
<evidence type="ECO:0000256" key="2">
    <source>
        <dbReference type="ARBA" id="ARBA00012652"/>
    </source>
</evidence>
<dbReference type="Pfam" id="PF17389">
    <property type="entry name" value="Bac_rhamnosid6H"/>
    <property type="match status" value="1"/>
</dbReference>
<evidence type="ECO:0000259" key="6">
    <source>
        <dbReference type="Pfam" id="PF08531"/>
    </source>
</evidence>
<dbReference type="PIRSF" id="PIRSF010631">
    <property type="entry name" value="A-rhamnsds"/>
    <property type="match status" value="1"/>
</dbReference>
<dbReference type="Pfam" id="PF17390">
    <property type="entry name" value="Bac_rhamnosid_C"/>
    <property type="match status" value="1"/>
</dbReference>
<dbReference type="AlphaFoldDB" id="A0A1U7CJ20"/>
<dbReference type="InterPro" id="IPR012341">
    <property type="entry name" value="6hp_glycosidase-like_sf"/>
</dbReference>
<dbReference type="SUPFAM" id="SSF49785">
    <property type="entry name" value="Galactose-binding domain-like"/>
    <property type="match status" value="1"/>
</dbReference>
<gene>
    <name evidence="9" type="ORF">BSF38_00346</name>
</gene>
<dbReference type="InterPro" id="IPR008902">
    <property type="entry name" value="Rhamnosid_concanavalin"/>
</dbReference>
<evidence type="ECO:0000256" key="4">
    <source>
        <dbReference type="SAM" id="SignalP"/>
    </source>
</evidence>
<dbReference type="InterPro" id="IPR016007">
    <property type="entry name" value="Alpha_rhamnosid"/>
</dbReference>
<dbReference type="SUPFAM" id="SSF48208">
    <property type="entry name" value="Six-hairpin glycosidases"/>
    <property type="match status" value="1"/>
</dbReference>
<keyword evidence="3 9" id="KW-0378">Hydrolase</keyword>
<reference evidence="10" key="1">
    <citation type="submission" date="2016-12" db="EMBL/GenBank/DDBJ databases">
        <title>Comparative genomics of four Isosphaeraceae planctomycetes: a common pool of plasmids and glycoside hydrolase genes.</title>
        <authorList>
            <person name="Ivanova A."/>
        </authorList>
    </citation>
    <scope>NUCLEOTIDE SEQUENCE [LARGE SCALE GENOMIC DNA]</scope>
    <source>
        <strain evidence="10">PX4</strain>
    </source>
</reference>
<dbReference type="InterPro" id="IPR035398">
    <property type="entry name" value="Bac_rhamnosid_C"/>
</dbReference>